<dbReference type="SUPFAM" id="SSF81442">
    <property type="entry name" value="Cytochrome c oxidase subunit I-like"/>
    <property type="match status" value="1"/>
</dbReference>
<dbReference type="EC" id="1.9.3.1" evidence="2"/>
<keyword evidence="1" id="KW-0472">Membrane</keyword>
<dbReference type="InterPro" id="IPR036927">
    <property type="entry name" value="Cyt_c_oxase-like_su1_sf"/>
</dbReference>
<dbReference type="GO" id="GO:0016491">
    <property type="term" value="F:oxidoreductase activity"/>
    <property type="evidence" value="ECO:0007669"/>
    <property type="project" value="UniProtKB-KW"/>
</dbReference>
<proteinExistence type="predicted"/>
<keyword evidence="1" id="KW-1133">Transmembrane helix</keyword>
<name>A0A090QHX6_9GAMM</name>
<keyword evidence="1" id="KW-0812">Transmembrane</keyword>
<sequence>MTDAPYSIKVVKYFIVASLVWAFIGMLIGVILAAQLYWPSLNFDSEYFQFGRLRHCTPLGSFTALWSTY</sequence>
<evidence type="ECO:0000313" key="3">
    <source>
        <dbReference type="Proteomes" id="UP000029227"/>
    </source>
</evidence>
<accession>A0A090QHX6</accession>
<evidence type="ECO:0000313" key="2">
    <source>
        <dbReference type="EMBL" id="GAL02486.1"/>
    </source>
</evidence>
<dbReference type="eggNOG" id="COG3278">
    <property type="taxonomic scope" value="Bacteria"/>
</dbReference>
<feature type="transmembrane region" description="Helical" evidence="1">
    <location>
        <begin position="12"/>
        <end position="38"/>
    </location>
</feature>
<dbReference type="Gene3D" id="1.20.210.10">
    <property type="entry name" value="Cytochrome c oxidase-like, subunit I domain"/>
    <property type="match status" value="1"/>
</dbReference>
<dbReference type="AlphaFoldDB" id="A0A090QHX6"/>
<keyword evidence="2" id="KW-0560">Oxidoreductase</keyword>
<comment type="caution">
    <text evidence="2">The sequence shown here is derived from an EMBL/GenBank/DDBJ whole genome shotgun (WGS) entry which is preliminary data.</text>
</comment>
<dbReference type="STRING" id="754436.JCM19237_5379"/>
<dbReference type="EMBL" id="BBMN01000001">
    <property type="protein sequence ID" value="GAL02486.1"/>
    <property type="molecule type" value="Genomic_DNA"/>
</dbReference>
<gene>
    <name evidence="2" type="ORF">JCM19237_5379</name>
</gene>
<evidence type="ECO:0000256" key="1">
    <source>
        <dbReference type="SAM" id="Phobius"/>
    </source>
</evidence>
<organism evidence="2 3">
    <name type="scientific">Photobacterium aphoticum</name>
    <dbReference type="NCBI Taxonomy" id="754436"/>
    <lineage>
        <taxon>Bacteria</taxon>
        <taxon>Pseudomonadati</taxon>
        <taxon>Pseudomonadota</taxon>
        <taxon>Gammaproteobacteria</taxon>
        <taxon>Vibrionales</taxon>
        <taxon>Vibrionaceae</taxon>
        <taxon>Photobacterium</taxon>
    </lineage>
</organism>
<protein>
    <submittedName>
        <fullName evidence="2">Cytochrome c oxidase subunit CcoN</fullName>
        <ecNumber evidence="2">1.9.3.1</ecNumber>
    </submittedName>
</protein>
<reference evidence="2 3" key="1">
    <citation type="journal article" date="2014" name="Genome Announc.">
        <title>Draft Genome Sequences of Two Vibrionaceae Species, Vibrio ponticus C121 and Photobacterium aphoticum C119, Isolated as Coral Reef Microbiota.</title>
        <authorList>
            <person name="Al-saari N."/>
            <person name="Meirelles P.M."/>
            <person name="Mino S."/>
            <person name="Suda W."/>
            <person name="Oshima K."/>
            <person name="Hattori M."/>
            <person name="Ohkuma M."/>
            <person name="Thompson F.L."/>
            <person name="Gomez-Gil B."/>
            <person name="Sawabe T."/>
            <person name="Sawabe T."/>
        </authorList>
    </citation>
    <scope>NUCLEOTIDE SEQUENCE [LARGE SCALE GENOMIC DNA]</scope>
    <source>
        <strain evidence="2 3">JCM 19237</strain>
    </source>
</reference>
<dbReference type="Proteomes" id="UP000029227">
    <property type="component" value="Unassembled WGS sequence"/>
</dbReference>